<keyword evidence="2" id="KW-1185">Reference proteome</keyword>
<accession>A0ACC2SSZ8</accession>
<name>A0ACC2SSZ8_9FUNG</name>
<keyword evidence="1" id="KW-0547">Nucleotide-binding</keyword>
<dbReference type="EMBL" id="QTSX02004355">
    <property type="protein sequence ID" value="KAJ9065366.1"/>
    <property type="molecule type" value="Genomic_DNA"/>
</dbReference>
<evidence type="ECO:0000313" key="1">
    <source>
        <dbReference type="EMBL" id="KAJ9065366.1"/>
    </source>
</evidence>
<dbReference type="Proteomes" id="UP001165960">
    <property type="component" value="Unassembled WGS sequence"/>
</dbReference>
<evidence type="ECO:0000313" key="2">
    <source>
        <dbReference type="Proteomes" id="UP001165960"/>
    </source>
</evidence>
<reference evidence="1" key="1">
    <citation type="submission" date="2022-04" db="EMBL/GenBank/DDBJ databases">
        <title>Genome of the entomopathogenic fungus Entomophthora muscae.</title>
        <authorList>
            <person name="Elya C."/>
            <person name="Lovett B.R."/>
            <person name="Lee E."/>
            <person name="Macias A.M."/>
            <person name="Hajek A.E."/>
            <person name="De Bivort B.L."/>
            <person name="Kasson M.T."/>
            <person name="De Fine Licht H.H."/>
            <person name="Stajich J.E."/>
        </authorList>
    </citation>
    <scope>NUCLEOTIDE SEQUENCE</scope>
    <source>
        <strain evidence="1">Berkeley</strain>
    </source>
</reference>
<sequence>MNAVTFGYSPDKIQLKNVDLDMQMDSRIAVIGPNGAGKTTLLKLLTGKLEPMKGMIHRHGRLRFALFTQHHVDQLDLNDTAVGYMSAKFPGQSEEEYRRHLGCFGITGMVGLQKISTLSGGQKSRVAFACMGLLNPHFLILDEPTNHLDMESMDALIEAVRRFTGGVVLVSHDERFINSVATHLWICDNHTVTKFEGTIKDYKKMVAPPEF</sequence>
<organism evidence="1 2">
    <name type="scientific">Entomophthora muscae</name>
    <dbReference type="NCBI Taxonomy" id="34485"/>
    <lineage>
        <taxon>Eukaryota</taxon>
        <taxon>Fungi</taxon>
        <taxon>Fungi incertae sedis</taxon>
        <taxon>Zoopagomycota</taxon>
        <taxon>Entomophthoromycotina</taxon>
        <taxon>Entomophthoromycetes</taxon>
        <taxon>Entomophthorales</taxon>
        <taxon>Entomophthoraceae</taxon>
        <taxon>Entomophthora</taxon>
    </lineage>
</organism>
<proteinExistence type="predicted"/>
<comment type="caution">
    <text evidence="1">The sequence shown here is derived from an EMBL/GenBank/DDBJ whole genome shotgun (WGS) entry which is preliminary data.</text>
</comment>
<gene>
    <name evidence="1" type="primary">GCN20_5</name>
    <name evidence="1" type="ORF">DSO57_1020363</name>
</gene>
<protein>
    <submittedName>
        <fullName evidence="1">ATP-binding cassette, regulator of translational elongation</fullName>
    </submittedName>
</protein>
<keyword evidence="1" id="KW-0067">ATP-binding</keyword>